<dbReference type="PROSITE" id="PS50195">
    <property type="entry name" value="PX"/>
    <property type="match status" value="1"/>
</dbReference>
<feature type="compositionally biased region" description="Polar residues" evidence="1">
    <location>
        <begin position="961"/>
        <end position="972"/>
    </location>
</feature>
<dbReference type="PANTHER" id="PTHR16231:SF4">
    <property type="entry name" value="COMM DOMAIN-CONTAINING PROTEIN 4"/>
    <property type="match status" value="1"/>
</dbReference>
<dbReference type="STRING" id="542832.A0A3M6VP53"/>
<feature type="compositionally biased region" description="Low complexity" evidence="1">
    <location>
        <begin position="633"/>
        <end position="642"/>
    </location>
</feature>
<feature type="domain" description="PX" evidence="2">
    <location>
        <begin position="841"/>
        <end position="954"/>
    </location>
</feature>
<dbReference type="Pfam" id="PF21672">
    <property type="entry name" value="COMM_HN"/>
    <property type="match status" value="1"/>
</dbReference>
<sequence length="1200" mass="132242">MLYACKFRFCGGLEPPDWLLAEVPLLSGTEKVTPSDLVMMCQAIGVDITVQAVLAALRFILMQAAKYDTEGRDLVEELQQLGMHQAAAEAIAQSYEELRLRIQDQQRAQCFRFPNVEKVEWKVETASKVMLNLKLDQPVLECDMMTTTPTTAELRFDMSKSKFLALYEELNQAQSLVRNVSQGFLLYKRDDTKVQTHHPTPTRATRTTDNRTNLEELYVVLTMNRKLDFFNESDPATRNKIHSVYLQGFAGWDGDGLLTADSYGLELKVERHMKSRMHLAAFNRIDLEKWCRGFMAVLDPQSAAGEEVRRERRRVKKEEKRMQEEREEKIRKWKEKKAKMIKEEQDRLLAREEEINNMTPLERVDGLGSLDDDTARMLEKRKLRLQRRQAPTTGRVNKAAYRRRMEEAAGGKTDNVQPLYGKIVEQKTKVRVELPPPGQFFEVGGVVHNDASMRLGSSGSDVSDSTSMSSRLSSVSSAAGSRYDGGTCNVPPTPPRWSASSSRVSMSSRTSITIPPPPPPPPLFDRQSFNDRESHLSRSSSSLRSSSFDSFAFDRDEDPVASQSSFSQSRSRLAPVENGRENIQSNLAAILGGGRPKSASQASRSSYRRDSFGSTRSPIRTASFAIPERKSRTNNNRSDSSSGPRTLEPSMANAFASSLAAIRRNRADTVEEVSVANSAASPAASTRVNGSVRDRKRNSQLSAEGKEILKKAMSSNGAQEATFTVKTTSNSSRRGLFDDSSSDEDEGMDTGLFGAGVRQRKAANSTSHASNSIRSSDLRVDARSKSEKKANSEPSLNSDADLSSDSESDNETSFFAQPRNTAVSSLRNVTTNNVGAGGAGPSVVVLFMTLALRTEGKKSVGVFTFTLQFGNLEHSFSFTYSEFEEIHTRLASAFPGITLPKFPSKHRLRNNTKPENMEKRAQEFRLYLQQLVALPEVLSSERFHFEYHIDGDFARALMNDQKSNRSPASTAPSDDRPQRSPVAPVSRQELVPPASLSRLVSPPVQSGKRRESKGLFGLDDSDSDPESDSSVDTPKTSGKPQRRTSAASSTQRRKSIMSELSSSNITSVPGEVKKRGSRLRLSSRASSRASFAPPLTESPKPAVSGLSPGRPNPFAGGRGDLLAAIRQGAELKKSTGELADSSSSIGASATVKPPLPPPPSLTQPGSINEAITNAMAMRRIHVEYEETASNAESDSDDDWD</sequence>
<dbReference type="PANTHER" id="PTHR16231">
    <property type="entry name" value="COMM DOMAIN-CONTAINING PROTEIN 4-8 FAMILY MEMBER"/>
    <property type="match status" value="1"/>
</dbReference>
<feature type="domain" description="WH2" evidence="3">
    <location>
        <begin position="1117"/>
        <end position="1134"/>
    </location>
</feature>
<dbReference type="CDD" id="cd06093">
    <property type="entry name" value="PX_domain"/>
    <property type="match status" value="1"/>
</dbReference>
<keyword evidence="5" id="KW-1185">Reference proteome</keyword>
<organism evidence="4 5">
    <name type="scientific">Peronospora effusa</name>
    <dbReference type="NCBI Taxonomy" id="542832"/>
    <lineage>
        <taxon>Eukaryota</taxon>
        <taxon>Sar</taxon>
        <taxon>Stramenopiles</taxon>
        <taxon>Oomycota</taxon>
        <taxon>Peronosporomycetes</taxon>
        <taxon>Peronosporales</taxon>
        <taxon>Peronosporaceae</taxon>
        <taxon>Peronospora</taxon>
    </lineage>
</organism>
<dbReference type="InterPro" id="IPR001683">
    <property type="entry name" value="PX_dom"/>
</dbReference>
<evidence type="ECO:0000313" key="5">
    <source>
        <dbReference type="Proteomes" id="UP000282087"/>
    </source>
</evidence>
<dbReference type="EMBL" id="QLLG01000157">
    <property type="protein sequence ID" value="RMX67841.1"/>
    <property type="molecule type" value="Genomic_DNA"/>
</dbReference>
<name>A0A3M6VP53_9STRA</name>
<evidence type="ECO:0000313" key="4">
    <source>
        <dbReference type="EMBL" id="RMX67841.1"/>
    </source>
</evidence>
<reference evidence="4 5" key="1">
    <citation type="submission" date="2018-06" db="EMBL/GenBank/DDBJ databases">
        <title>Comparative genomics of downy mildews reveals potential adaptations to biotrophy.</title>
        <authorList>
            <person name="Fletcher K."/>
            <person name="Klosterman S.J."/>
            <person name="Derevnina L."/>
            <person name="Martin F."/>
            <person name="Koike S."/>
            <person name="Reyes Chin-Wo S."/>
            <person name="Mou B."/>
            <person name="Michelmore R."/>
        </authorList>
    </citation>
    <scope>NUCLEOTIDE SEQUENCE [LARGE SCALE GENOMIC DNA]</scope>
    <source>
        <strain evidence="4 5">R14</strain>
    </source>
</reference>
<feature type="compositionally biased region" description="Low complexity" evidence="1">
    <location>
        <begin position="537"/>
        <end position="551"/>
    </location>
</feature>
<feature type="region of interest" description="Disordered" evidence="1">
    <location>
        <begin position="1133"/>
        <end position="1167"/>
    </location>
</feature>
<feature type="compositionally biased region" description="Acidic residues" evidence="1">
    <location>
        <begin position="1019"/>
        <end position="1029"/>
    </location>
</feature>
<dbReference type="SMART" id="SM00312">
    <property type="entry name" value="PX"/>
    <property type="match status" value="1"/>
</dbReference>
<feature type="compositionally biased region" description="Basic and acidic residues" evidence="1">
    <location>
        <begin position="306"/>
        <end position="330"/>
    </location>
</feature>
<dbReference type="GO" id="GO:0003779">
    <property type="term" value="F:actin binding"/>
    <property type="evidence" value="ECO:0007669"/>
    <property type="project" value="InterPro"/>
</dbReference>
<feature type="compositionally biased region" description="Low complexity" evidence="1">
    <location>
        <begin position="562"/>
        <end position="572"/>
    </location>
</feature>
<dbReference type="AlphaFoldDB" id="A0A3M6VP53"/>
<dbReference type="Pfam" id="PF00787">
    <property type="entry name" value="PX"/>
    <property type="match status" value="1"/>
</dbReference>
<accession>A0A3M6VP53</accession>
<dbReference type="InterPro" id="IPR036871">
    <property type="entry name" value="PX_dom_sf"/>
</dbReference>
<dbReference type="InterPro" id="IPR003124">
    <property type="entry name" value="WH2_dom"/>
</dbReference>
<feature type="compositionally biased region" description="Low complexity" evidence="1">
    <location>
        <begin position="496"/>
        <end position="511"/>
    </location>
</feature>
<protein>
    <recommendedName>
        <fullName evidence="6">PX domain-containing protein</fullName>
    </recommendedName>
</protein>
<feature type="compositionally biased region" description="Polar residues" evidence="1">
    <location>
        <begin position="1058"/>
        <end position="1067"/>
    </location>
</feature>
<proteinExistence type="predicted"/>
<evidence type="ECO:0000259" key="3">
    <source>
        <dbReference type="PROSITE" id="PS51082"/>
    </source>
</evidence>
<feature type="compositionally biased region" description="Low complexity" evidence="1">
    <location>
        <begin position="673"/>
        <end position="685"/>
    </location>
</feature>
<feature type="compositionally biased region" description="Low complexity" evidence="1">
    <location>
        <begin position="454"/>
        <end position="481"/>
    </location>
</feature>
<feature type="region of interest" description="Disordered" evidence="1">
    <location>
        <begin position="961"/>
        <end position="1119"/>
    </location>
</feature>
<dbReference type="GO" id="GO:0035091">
    <property type="term" value="F:phosphatidylinositol binding"/>
    <property type="evidence" value="ECO:0007669"/>
    <property type="project" value="InterPro"/>
</dbReference>
<evidence type="ECO:0000256" key="1">
    <source>
        <dbReference type="SAM" id="MobiDB-lite"/>
    </source>
</evidence>
<feature type="compositionally biased region" description="Pro residues" evidence="1">
    <location>
        <begin position="514"/>
        <end position="523"/>
    </location>
</feature>
<dbReference type="Gene3D" id="3.30.1520.10">
    <property type="entry name" value="Phox-like domain"/>
    <property type="match status" value="1"/>
</dbReference>
<feature type="region of interest" description="Disordered" evidence="1">
    <location>
        <begin position="302"/>
        <end position="330"/>
    </location>
</feature>
<feature type="compositionally biased region" description="Polar residues" evidence="1">
    <location>
        <begin position="713"/>
        <end position="733"/>
    </location>
</feature>
<evidence type="ECO:0008006" key="6">
    <source>
        <dbReference type="Google" id="ProtNLM"/>
    </source>
</evidence>
<dbReference type="Proteomes" id="UP000282087">
    <property type="component" value="Unassembled WGS sequence"/>
</dbReference>
<dbReference type="SUPFAM" id="SSF64268">
    <property type="entry name" value="PX domain"/>
    <property type="match status" value="1"/>
</dbReference>
<feature type="compositionally biased region" description="Low complexity" evidence="1">
    <location>
        <begin position="1079"/>
        <end position="1090"/>
    </location>
</feature>
<feature type="region of interest" description="Disordered" evidence="1">
    <location>
        <begin position="452"/>
        <end position="650"/>
    </location>
</feature>
<comment type="caution">
    <text evidence="4">The sequence shown here is derived from an EMBL/GenBank/DDBJ whole genome shotgun (WGS) entry which is preliminary data.</text>
</comment>
<dbReference type="PROSITE" id="PS51082">
    <property type="entry name" value="WH2"/>
    <property type="match status" value="1"/>
</dbReference>
<feature type="region of interest" description="Disordered" evidence="1">
    <location>
        <begin position="673"/>
        <end position="819"/>
    </location>
</feature>
<dbReference type="InterPro" id="IPR047155">
    <property type="entry name" value="COMMD4/6/7/8"/>
</dbReference>
<gene>
    <name evidence="4" type="ORF">DD238_000500</name>
</gene>
<feature type="compositionally biased region" description="Polar residues" evidence="1">
    <location>
        <begin position="762"/>
        <end position="775"/>
    </location>
</feature>
<evidence type="ECO:0000259" key="2">
    <source>
        <dbReference type="PROSITE" id="PS50195"/>
    </source>
</evidence>
<feature type="compositionally biased region" description="Basic and acidic residues" evidence="1">
    <location>
        <begin position="776"/>
        <end position="791"/>
    </location>
</feature>